<evidence type="ECO:0000313" key="4">
    <source>
        <dbReference type="Proteomes" id="UP000323386"/>
    </source>
</evidence>
<feature type="region of interest" description="Disordered" evidence="1">
    <location>
        <begin position="153"/>
        <end position="174"/>
    </location>
</feature>
<organism evidence="3 4">
    <name type="scientific">Pseudozyma flocculosa</name>
    <dbReference type="NCBI Taxonomy" id="84751"/>
    <lineage>
        <taxon>Eukaryota</taxon>
        <taxon>Fungi</taxon>
        <taxon>Dikarya</taxon>
        <taxon>Basidiomycota</taxon>
        <taxon>Ustilaginomycotina</taxon>
        <taxon>Ustilaginomycetes</taxon>
        <taxon>Ustilaginales</taxon>
        <taxon>Ustilaginaceae</taxon>
        <taxon>Pseudozyma</taxon>
    </lineage>
</organism>
<dbReference type="EMBL" id="OOIP01000013">
    <property type="protein sequence ID" value="SPO39214.1"/>
    <property type="molecule type" value="Genomic_DNA"/>
</dbReference>
<protein>
    <submittedName>
        <fullName evidence="3">Uncharacterized protein</fullName>
    </submittedName>
</protein>
<evidence type="ECO:0000256" key="1">
    <source>
        <dbReference type="SAM" id="MobiDB-lite"/>
    </source>
</evidence>
<dbReference type="Proteomes" id="UP000323386">
    <property type="component" value="Unassembled WGS sequence"/>
</dbReference>
<name>A0A5C3F3X7_9BASI</name>
<evidence type="ECO:0000313" key="3">
    <source>
        <dbReference type="EMBL" id="SPO39214.1"/>
    </source>
</evidence>
<dbReference type="AlphaFoldDB" id="A0A5C3F3X7"/>
<feature type="chain" id="PRO_5022751340" evidence="2">
    <location>
        <begin position="24"/>
        <end position="192"/>
    </location>
</feature>
<accession>A0A5C3F3X7</accession>
<keyword evidence="2" id="KW-0732">Signal</keyword>
<evidence type="ECO:0000256" key="2">
    <source>
        <dbReference type="SAM" id="SignalP"/>
    </source>
</evidence>
<reference evidence="3 4" key="1">
    <citation type="submission" date="2018-03" db="EMBL/GenBank/DDBJ databases">
        <authorList>
            <person name="Guldener U."/>
        </authorList>
    </citation>
    <scope>NUCLEOTIDE SEQUENCE [LARGE SCALE GENOMIC DNA]</scope>
    <source>
        <strain evidence="3 4">DAOM196992</strain>
    </source>
</reference>
<keyword evidence="4" id="KW-1185">Reference proteome</keyword>
<feature type="signal peptide" evidence="2">
    <location>
        <begin position="1"/>
        <end position="23"/>
    </location>
</feature>
<gene>
    <name evidence="3" type="ORF">PSFLO_04694</name>
</gene>
<proteinExistence type="predicted"/>
<sequence>MKLVSSYLIALVSLCIFVGGAVALPVASDVDVEVPHVSRSREALLAGLHDNLTRSTVSDSLCYPARPRSGAEYFPLGMSSRAKLIALYNWDKTGVEVPLEARWHAYQAGLASSDNALLKQVLEARIQEIEGFFPSTSNQDRLAGRRGYKPPRIVAGLERDQGSAASRPSDDQLRRWLHTVNAAGSSSGRTAK</sequence>